<organism evidence="1 2">
    <name type="scientific">Musa troglodytarum</name>
    <name type="common">fe'i banana</name>
    <dbReference type="NCBI Taxonomy" id="320322"/>
    <lineage>
        <taxon>Eukaryota</taxon>
        <taxon>Viridiplantae</taxon>
        <taxon>Streptophyta</taxon>
        <taxon>Embryophyta</taxon>
        <taxon>Tracheophyta</taxon>
        <taxon>Spermatophyta</taxon>
        <taxon>Magnoliopsida</taxon>
        <taxon>Liliopsida</taxon>
        <taxon>Zingiberales</taxon>
        <taxon>Musaceae</taxon>
        <taxon>Musa</taxon>
    </lineage>
</organism>
<protein>
    <submittedName>
        <fullName evidence="1">Zinc finger family protein</fullName>
    </submittedName>
</protein>
<sequence length="39" mass="4435">MEKLRIMKHATWLVVSSLDSGDRLSIVAFSIVIVSRTKF</sequence>
<evidence type="ECO:0000313" key="1">
    <source>
        <dbReference type="EMBL" id="URD83804.1"/>
    </source>
</evidence>
<evidence type="ECO:0000313" key="2">
    <source>
        <dbReference type="Proteomes" id="UP001055439"/>
    </source>
</evidence>
<dbReference type="OrthoDB" id="1937894at2759"/>
<dbReference type="AlphaFoldDB" id="A0A9E7JK88"/>
<accession>A0A9E7JK88</accession>
<dbReference type="Proteomes" id="UP001055439">
    <property type="component" value="Chromosome 10"/>
</dbReference>
<keyword evidence="2" id="KW-1185">Reference proteome</keyword>
<name>A0A9E7JK88_9LILI</name>
<reference evidence="1" key="1">
    <citation type="submission" date="2022-05" db="EMBL/GenBank/DDBJ databases">
        <title>The Musa troglodytarum L. genome provides insights into the mechanism of non-climacteric behaviour and enrichment of carotenoids.</title>
        <authorList>
            <person name="Wang J."/>
        </authorList>
    </citation>
    <scope>NUCLEOTIDE SEQUENCE</scope>
    <source>
        <tissue evidence="1">Leaf</tissue>
    </source>
</reference>
<gene>
    <name evidence="1" type="ORF">MUK42_02845</name>
</gene>
<proteinExistence type="predicted"/>
<dbReference type="EMBL" id="CP097503">
    <property type="protein sequence ID" value="URD83804.1"/>
    <property type="molecule type" value="Genomic_DNA"/>
</dbReference>